<feature type="region of interest" description="Disordered" evidence="4">
    <location>
        <begin position="1"/>
        <end position="22"/>
    </location>
</feature>
<evidence type="ECO:0000256" key="3">
    <source>
        <dbReference type="ARBA" id="ARBA00023242"/>
    </source>
</evidence>
<feature type="region of interest" description="Disordered" evidence="4">
    <location>
        <begin position="507"/>
        <end position="536"/>
    </location>
</feature>
<evidence type="ECO:0000256" key="2">
    <source>
        <dbReference type="ARBA" id="ARBA00007267"/>
    </source>
</evidence>
<feature type="compositionally biased region" description="Polar residues" evidence="4">
    <location>
        <begin position="892"/>
        <end position="902"/>
    </location>
</feature>
<dbReference type="PANTHER" id="PTHR46159">
    <property type="entry name" value="PROTEIN TESMIN/TSO1-LIKE CXC 2"/>
    <property type="match status" value="1"/>
</dbReference>
<sequence>MDSPESAQPCTGDATETVHGQDSPVFSYISNLSPIQPVKEPAASQGFTGLNSPPIVFTSPRLNPHSQSSFLKRSQFPPLPSAKLSGQDGGCRISITAADRSGKLNGQLGSGLNTCMEKGLDSSRPVDCQTESPIGCSDQFLADVVYMDSFDSNVSADSSLNYSDDIDQPPVGVTYSKESAGKLEYKHGARRNEESTAVAPSAITKQTDEVDKSGASVDRRAIERHMTPKDGDIRGDQCAKFKSNLSENLALTNNHPENFMTENAEARQTGHVDDSSYLLSKSIQFYEGNENSVETTGALAEPVQTEVQSSRMAAEHRGLFVRCLQFEDAQQNVIANRHAQNPSGIENSSRLLTSSADREGPKSLSLETPPTPLSRAGMTRHMVYPRNRGNYSIKVPMPLGIGLHLNSIVSTTQVGAGETINVKSSEKGNFSMWDEKQVTPMSSHLSENSRNSSFLSASESVLESADEGRRDDHASMAAISANSLSTYNMKPLDNPVLCYPIEDQSTPVNKRKSNTGNADDAEEFNKSSPKRKRKKTSEANDDYSCKRCNCKKSKCLKLYCDCFAAGIYCAEPCSCQGCFNRPEYEDTVLEIRQQIESRNPLAFAPKIVQHSNEPPSSICGEDETQLSKSSGRHKRGCNCKKSMCLKKYCECYQAKVGCSDGCRCEGCKNVYGQKGEYGMNKDVSMQGTDETTDGSFVDKLEMVGSGNVLYHTELCNPHNLTPLTPSFQYSDQGKGASKAWLTPGKYFQSPESGPTFGAPCIRFPSSPRNSDNPDMITETSKEILDLVSFDHELDYQKAGAVNDFSSEYHGPGNMELLAGPPNAREWENNLRVQPFSGSGHFSSASSLRWRGSPITPMAQFSGTKLPQAVDFYDDLHNIMEDDTPDILKDTPNPLNTVKVSSPNKKRVSPPHGHSRELGSSSSAGLRSARKFILQAVPSFPPLTPCVESKNSGQEKT</sequence>
<dbReference type="EMBL" id="JBFOLK010000004">
    <property type="protein sequence ID" value="KAL2517586.1"/>
    <property type="molecule type" value="Genomic_DNA"/>
</dbReference>
<comment type="subcellular location">
    <subcellularLocation>
        <location evidence="1">Nucleus</location>
    </subcellularLocation>
</comment>
<feature type="compositionally biased region" description="Polar residues" evidence="4">
    <location>
        <begin position="60"/>
        <end position="72"/>
    </location>
</feature>
<gene>
    <name evidence="6" type="ORF">Adt_13833</name>
</gene>
<feature type="compositionally biased region" description="Basic and acidic residues" evidence="4">
    <location>
        <begin position="206"/>
        <end position="236"/>
    </location>
</feature>
<dbReference type="PANTHER" id="PTHR46159:SF6">
    <property type="entry name" value="OS12G0605300 PROTEIN"/>
    <property type="match status" value="1"/>
</dbReference>
<dbReference type="InterPro" id="IPR033467">
    <property type="entry name" value="Tesmin/TSO1-like_CXC"/>
</dbReference>
<accession>A0ABD1TXY4</accession>
<feature type="compositionally biased region" description="Polar residues" evidence="4">
    <location>
        <begin position="337"/>
        <end position="355"/>
    </location>
</feature>
<reference evidence="7" key="1">
    <citation type="submission" date="2024-07" db="EMBL/GenBank/DDBJ databases">
        <title>Two chromosome-level genome assemblies of Korean endemic species Abeliophyllum distichum and Forsythia ovata (Oleaceae).</title>
        <authorList>
            <person name="Jang H."/>
        </authorList>
    </citation>
    <scope>NUCLEOTIDE SEQUENCE [LARGE SCALE GENOMIC DNA]</scope>
</reference>
<feature type="region of interest" description="Disordered" evidence="4">
    <location>
        <begin position="883"/>
        <end position="923"/>
    </location>
</feature>
<dbReference type="SMART" id="SM01114">
    <property type="entry name" value="CXC"/>
    <property type="match status" value="2"/>
</dbReference>
<organism evidence="6 7">
    <name type="scientific">Abeliophyllum distichum</name>
    <dbReference type="NCBI Taxonomy" id="126358"/>
    <lineage>
        <taxon>Eukaryota</taxon>
        <taxon>Viridiplantae</taxon>
        <taxon>Streptophyta</taxon>
        <taxon>Embryophyta</taxon>
        <taxon>Tracheophyta</taxon>
        <taxon>Spermatophyta</taxon>
        <taxon>Magnoliopsida</taxon>
        <taxon>eudicotyledons</taxon>
        <taxon>Gunneridae</taxon>
        <taxon>Pentapetalae</taxon>
        <taxon>asterids</taxon>
        <taxon>lamiids</taxon>
        <taxon>Lamiales</taxon>
        <taxon>Oleaceae</taxon>
        <taxon>Forsythieae</taxon>
        <taxon>Abeliophyllum</taxon>
    </lineage>
</organism>
<dbReference type="GO" id="GO:0005634">
    <property type="term" value="C:nucleus"/>
    <property type="evidence" value="ECO:0007669"/>
    <property type="project" value="UniProtKB-SubCell"/>
</dbReference>
<dbReference type="Pfam" id="PF03638">
    <property type="entry name" value="TCR"/>
    <property type="match status" value="2"/>
</dbReference>
<protein>
    <submittedName>
        <fullName evidence="6">CRC domain-containing protein</fullName>
    </submittedName>
</protein>
<evidence type="ECO:0000256" key="1">
    <source>
        <dbReference type="ARBA" id="ARBA00004123"/>
    </source>
</evidence>
<name>A0ABD1TXY4_9LAMI</name>
<dbReference type="PROSITE" id="PS51634">
    <property type="entry name" value="CRC"/>
    <property type="match status" value="1"/>
</dbReference>
<comment type="caution">
    <text evidence="6">The sequence shown here is derived from an EMBL/GenBank/DDBJ whole genome shotgun (WGS) entry which is preliminary data.</text>
</comment>
<feature type="region of interest" description="Disordered" evidence="4">
    <location>
        <begin position="337"/>
        <end position="377"/>
    </location>
</feature>
<dbReference type="InterPro" id="IPR044522">
    <property type="entry name" value="TSO1-like"/>
</dbReference>
<evidence type="ECO:0000256" key="4">
    <source>
        <dbReference type="SAM" id="MobiDB-lite"/>
    </source>
</evidence>
<proteinExistence type="inferred from homology"/>
<evidence type="ECO:0000313" key="6">
    <source>
        <dbReference type="EMBL" id="KAL2517586.1"/>
    </source>
</evidence>
<keyword evidence="3" id="KW-0539">Nucleus</keyword>
<dbReference type="Proteomes" id="UP001604336">
    <property type="component" value="Unassembled WGS sequence"/>
</dbReference>
<feature type="domain" description="CRC" evidence="5">
    <location>
        <begin position="544"/>
        <end position="672"/>
    </location>
</feature>
<evidence type="ECO:0000259" key="5">
    <source>
        <dbReference type="PROSITE" id="PS51634"/>
    </source>
</evidence>
<feature type="region of interest" description="Disordered" evidence="4">
    <location>
        <begin position="58"/>
        <end position="87"/>
    </location>
</feature>
<comment type="similarity">
    <text evidence="2">Belongs to the lin-54 family.</text>
</comment>
<feature type="region of interest" description="Disordered" evidence="4">
    <location>
        <begin position="188"/>
        <end position="236"/>
    </location>
</feature>
<dbReference type="AlphaFoldDB" id="A0ABD1TXY4"/>
<keyword evidence="7" id="KW-1185">Reference proteome</keyword>
<dbReference type="InterPro" id="IPR005172">
    <property type="entry name" value="CRC"/>
</dbReference>
<evidence type="ECO:0000313" key="7">
    <source>
        <dbReference type="Proteomes" id="UP001604336"/>
    </source>
</evidence>